<protein>
    <submittedName>
        <fullName evidence="2">Uncharacterized protein</fullName>
    </submittedName>
</protein>
<comment type="caution">
    <text evidence="2">The sequence shown here is derived from an EMBL/GenBank/DDBJ whole genome shotgun (WGS) entry which is preliminary data.</text>
</comment>
<name>A0AAV7UJ54_PLEWA</name>
<evidence type="ECO:0000256" key="1">
    <source>
        <dbReference type="SAM" id="MobiDB-lite"/>
    </source>
</evidence>
<keyword evidence="3" id="KW-1185">Reference proteome</keyword>
<reference evidence="2" key="1">
    <citation type="journal article" date="2022" name="bioRxiv">
        <title>Sequencing and chromosome-scale assembly of the giantPleurodeles waltlgenome.</title>
        <authorList>
            <person name="Brown T."/>
            <person name="Elewa A."/>
            <person name="Iarovenko S."/>
            <person name="Subramanian E."/>
            <person name="Araus A.J."/>
            <person name="Petzold A."/>
            <person name="Susuki M."/>
            <person name="Suzuki K.-i.T."/>
            <person name="Hayashi T."/>
            <person name="Toyoda A."/>
            <person name="Oliveira C."/>
            <person name="Osipova E."/>
            <person name="Leigh N.D."/>
            <person name="Simon A."/>
            <person name="Yun M.H."/>
        </authorList>
    </citation>
    <scope>NUCLEOTIDE SEQUENCE</scope>
    <source>
        <strain evidence="2">20211129_DDA</strain>
        <tissue evidence="2">Liver</tissue>
    </source>
</reference>
<evidence type="ECO:0000313" key="3">
    <source>
        <dbReference type="Proteomes" id="UP001066276"/>
    </source>
</evidence>
<dbReference type="EMBL" id="JANPWB010000005">
    <property type="protein sequence ID" value="KAJ1188034.1"/>
    <property type="molecule type" value="Genomic_DNA"/>
</dbReference>
<evidence type="ECO:0000313" key="2">
    <source>
        <dbReference type="EMBL" id="KAJ1188034.1"/>
    </source>
</evidence>
<gene>
    <name evidence="2" type="ORF">NDU88_004799</name>
</gene>
<accession>A0AAV7UJ54</accession>
<feature type="region of interest" description="Disordered" evidence="1">
    <location>
        <begin position="1"/>
        <end position="67"/>
    </location>
</feature>
<dbReference type="Proteomes" id="UP001066276">
    <property type="component" value="Chromosome 3_1"/>
</dbReference>
<proteinExistence type="predicted"/>
<feature type="compositionally biased region" description="Basic and acidic residues" evidence="1">
    <location>
        <begin position="12"/>
        <end position="39"/>
    </location>
</feature>
<dbReference type="AlphaFoldDB" id="A0AAV7UJ54"/>
<sequence>MQGAGPRIPGRCWEEQTDKKLRREEQEEFGESERNKTEEETWDEDSRETGPRNGRQGAPTRTSPQED</sequence>
<organism evidence="2 3">
    <name type="scientific">Pleurodeles waltl</name>
    <name type="common">Iberian ribbed newt</name>
    <dbReference type="NCBI Taxonomy" id="8319"/>
    <lineage>
        <taxon>Eukaryota</taxon>
        <taxon>Metazoa</taxon>
        <taxon>Chordata</taxon>
        <taxon>Craniata</taxon>
        <taxon>Vertebrata</taxon>
        <taxon>Euteleostomi</taxon>
        <taxon>Amphibia</taxon>
        <taxon>Batrachia</taxon>
        <taxon>Caudata</taxon>
        <taxon>Salamandroidea</taxon>
        <taxon>Salamandridae</taxon>
        <taxon>Pleurodelinae</taxon>
        <taxon>Pleurodeles</taxon>
    </lineage>
</organism>